<evidence type="ECO:0000256" key="5">
    <source>
        <dbReference type="ARBA" id="ARBA00022723"/>
    </source>
</evidence>
<feature type="chain" id="PRO_5028880640" evidence="11">
    <location>
        <begin position="17"/>
        <end position="493"/>
    </location>
</feature>
<dbReference type="PROSITE" id="PS00086">
    <property type="entry name" value="CYTOCHROME_P450"/>
    <property type="match status" value="1"/>
</dbReference>
<proteinExistence type="inferred from homology"/>
<evidence type="ECO:0000256" key="10">
    <source>
        <dbReference type="RuleBase" id="RU000461"/>
    </source>
</evidence>
<dbReference type="Proteomes" id="UP000322000">
    <property type="component" value="Chromosome 5"/>
</dbReference>
<dbReference type="Gene3D" id="1.10.630.10">
    <property type="entry name" value="Cytochrome P450"/>
    <property type="match status" value="1"/>
</dbReference>
<dbReference type="InterPro" id="IPR002401">
    <property type="entry name" value="Cyt_P450_E_grp-I"/>
</dbReference>
<dbReference type="SUPFAM" id="SSF48264">
    <property type="entry name" value="Cytochrome P450"/>
    <property type="match status" value="1"/>
</dbReference>
<name>A0A7E5VH25_TRINI</name>
<dbReference type="CDD" id="cd20628">
    <property type="entry name" value="CYP4"/>
    <property type="match status" value="1"/>
</dbReference>
<dbReference type="GO" id="GO:0016705">
    <property type="term" value="F:oxidoreductase activity, acting on paired donors, with incorporation or reduction of molecular oxygen"/>
    <property type="evidence" value="ECO:0007669"/>
    <property type="project" value="InterPro"/>
</dbReference>
<evidence type="ECO:0000256" key="7">
    <source>
        <dbReference type="ARBA" id="ARBA00023004"/>
    </source>
</evidence>
<evidence type="ECO:0000256" key="2">
    <source>
        <dbReference type="ARBA" id="ARBA00003690"/>
    </source>
</evidence>
<dbReference type="InterPro" id="IPR017972">
    <property type="entry name" value="Cyt_P450_CS"/>
</dbReference>
<keyword evidence="12" id="KW-1185">Reference proteome</keyword>
<dbReference type="PANTHER" id="PTHR24291">
    <property type="entry name" value="CYTOCHROME P450 FAMILY 4"/>
    <property type="match status" value="1"/>
</dbReference>
<dbReference type="OrthoDB" id="1470350at2759"/>
<dbReference type="GeneID" id="113493793"/>
<dbReference type="InterPro" id="IPR001128">
    <property type="entry name" value="Cyt_P450"/>
</dbReference>
<dbReference type="GO" id="GO:0020037">
    <property type="term" value="F:heme binding"/>
    <property type="evidence" value="ECO:0007669"/>
    <property type="project" value="InterPro"/>
</dbReference>
<evidence type="ECO:0000256" key="6">
    <source>
        <dbReference type="ARBA" id="ARBA00023002"/>
    </source>
</evidence>
<dbReference type="AlphaFoldDB" id="A0A7E5VH25"/>
<gene>
    <name evidence="13" type="primary">LOC113493793</name>
</gene>
<evidence type="ECO:0000313" key="13">
    <source>
        <dbReference type="RefSeq" id="XP_026727615.1"/>
    </source>
</evidence>
<dbReference type="PANTHER" id="PTHR24291:SF105">
    <property type="entry name" value="CYTOCHROME P450 4P1-RELATED"/>
    <property type="match status" value="1"/>
</dbReference>
<dbReference type="GO" id="GO:0005506">
    <property type="term" value="F:iron ion binding"/>
    <property type="evidence" value="ECO:0007669"/>
    <property type="project" value="InterPro"/>
</dbReference>
<dbReference type="InterPro" id="IPR036396">
    <property type="entry name" value="Cyt_P450_sf"/>
</dbReference>
<evidence type="ECO:0000256" key="3">
    <source>
        <dbReference type="ARBA" id="ARBA00010617"/>
    </source>
</evidence>
<comment type="similarity">
    <text evidence="3 10">Belongs to the cytochrome P450 family.</text>
</comment>
<protein>
    <submittedName>
        <fullName evidence="13">Cytochrome P450 4C1-like</fullName>
    </submittedName>
</protein>
<evidence type="ECO:0000256" key="1">
    <source>
        <dbReference type="ARBA" id="ARBA00001971"/>
    </source>
</evidence>
<keyword evidence="6 10" id="KW-0560">Oxidoreductase</keyword>
<dbReference type="GO" id="GO:0004497">
    <property type="term" value="F:monooxygenase activity"/>
    <property type="evidence" value="ECO:0007669"/>
    <property type="project" value="UniProtKB-KW"/>
</dbReference>
<evidence type="ECO:0000256" key="8">
    <source>
        <dbReference type="ARBA" id="ARBA00023033"/>
    </source>
</evidence>
<dbReference type="PRINTS" id="PR00463">
    <property type="entry name" value="EP450I"/>
</dbReference>
<keyword evidence="11" id="KW-0732">Signal</keyword>
<comment type="function">
    <text evidence="2">May be involved in the metabolism of insect hormones and in the breakdown of synthetic insecticides.</text>
</comment>
<dbReference type="InParanoid" id="A0A7E5VH25"/>
<evidence type="ECO:0000256" key="9">
    <source>
        <dbReference type="PIRSR" id="PIRSR602401-1"/>
    </source>
</evidence>
<feature type="binding site" description="axial binding residue" evidence="9">
    <location>
        <position position="440"/>
    </location>
    <ligand>
        <name>heme</name>
        <dbReference type="ChEBI" id="CHEBI:30413"/>
    </ligand>
    <ligandPart>
        <name>Fe</name>
        <dbReference type="ChEBI" id="CHEBI:18248"/>
    </ligandPart>
</feature>
<keyword evidence="5 9" id="KW-0479">Metal-binding</keyword>
<organism evidence="12 13">
    <name type="scientific">Trichoplusia ni</name>
    <name type="common">Cabbage looper</name>
    <dbReference type="NCBI Taxonomy" id="7111"/>
    <lineage>
        <taxon>Eukaryota</taxon>
        <taxon>Metazoa</taxon>
        <taxon>Ecdysozoa</taxon>
        <taxon>Arthropoda</taxon>
        <taxon>Hexapoda</taxon>
        <taxon>Insecta</taxon>
        <taxon>Pterygota</taxon>
        <taxon>Neoptera</taxon>
        <taxon>Endopterygota</taxon>
        <taxon>Lepidoptera</taxon>
        <taxon>Glossata</taxon>
        <taxon>Ditrysia</taxon>
        <taxon>Noctuoidea</taxon>
        <taxon>Noctuidae</taxon>
        <taxon>Plusiinae</taxon>
        <taxon>Trichoplusia</taxon>
    </lineage>
</organism>
<comment type="cofactor">
    <cofactor evidence="1 9">
        <name>heme</name>
        <dbReference type="ChEBI" id="CHEBI:30413"/>
    </cofactor>
</comment>
<dbReference type="KEGG" id="tnl:113493793"/>
<keyword evidence="8 10" id="KW-0503">Monooxygenase</keyword>
<keyword evidence="4 9" id="KW-0349">Heme</keyword>
<dbReference type="RefSeq" id="XP_026727615.1">
    <property type="nucleotide sequence ID" value="XM_026871814.1"/>
</dbReference>
<evidence type="ECO:0000256" key="11">
    <source>
        <dbReference type="SAM" id="SignalP"/>
    </source>
</evidence>
<feature type="signal peptide" evidence="11">
    <location>
        <begin position="1"/>
        <end position="16"/>
    </location>
</feature>
<dbReference type="PRINTS" id="PR00385">
    <property type="entry name" value="P450"/>
</dbReference>
<accession>A0A7E5VH25</accession>
<keyword evidence="7 9" id="KW-0408">Iron</keyword>
<evidence type="ECO:0000256" key="4">
    <source>
        <dbReference type="ARBA" id="ARBA00022617"/>
    </source>
</evidence>
<dbReference type="Pfam" id="PF00067">
    <property type="entry name" value="p450"/>
    <property type="match status" value="1"/>
</dbReference>
<dbReference type="InterPro" id="IPR050196">
    <property type="entry name" value="Cytochrome_P450_Monoox"/>
</dbReference>
<sequence>MLVEVLLAAAAVLVLWMLFKNDEDPLDKVPGPPKRPIIGNAWEIFRHPPDKFLYLLRDNWKEHGNRFVFKILGLRVLHVAGPEDIEVVLSHTKNIKKSIVYRFLKDWLGDGLLLSTGAHWHARRKILTPTFHFNILKSFSIIMEEKVQDMVEMLKTKNGEALDVMPMVSDFTLFTICETAMGTKLDSDKTSNAKDYKAAILKIGMTTLSRTTRFWLHNDTIFNLSSHGKQFAQYLETVRSFADKVIAERKEERAQKQSLQRQESVDGVGTKRRMAMLDLLLEAQEKGQIDIEGIRDEVNTFMFEGHDTTAMAITFGLMLLADHADVQERVFEEVQSILAGADRPVTLADLTEMKYMEAVIKEILRIYPSVPIIGREAVEDFKLGDLLVKKGSTIDVQIYLLHQNPELFPEPELFKPDRFLEGEARHPYAYVPFSAGPRNCIGQRFAIQEMKITLSEIVRNFKLVPKVKGFRPTLMADLVLRPVDPINVKFLSR</sequence>
<evidence type="ECO:0000313" key="12">
    <source>
        <dbReference type="Proteomes" id="UP000322000"/>
    </source>
</evidence>
<reference evidence="13" key="1">
    <citation type="submission" date="2025-08" db="UniProtKB">
        <authorList>
            <consortium name="RefSeq"/>
        </authorList>
    </citation>
    <scope>IDENTIFICATION</scope>
</reference>